<evidence type="ECO:0000313" key="1">
    <source>
        <dbReference type="EMBL" id="KAK9223903.1"/>
    </source>
</evidence>
<proteinExistence type="predicted"/>
<name>A0AAP0QYY2_9ROSI</name>
<dbReference type="AlphaFoldDB" id="A0AAP0QYY2"/>
<comment type="caution">
    <text evidence="1">The sequence shown here is derived from an EMBL/GenBank/DDBJ whole genome shotgun (WGS) entry which is preliminary data.</text>
</comment>
<reference evidence="1 2" key="1">
    <citation type="submission" date="2024-05" db="EMBL/GenBank/DDBJ databases">
        <title>Haplotype-resolved chromosome-level genome assembly of Huyou (Citrus changshanensis).</title>
        <authorList>
            <person name="Miao C."/>
            <person name="Chen W."/>
            <person name="Wu Y."/>
            <person name="Wang L."/>
            <person name="Zhao S."/>
            <person name="Grierson D."/>
            <person name="Xu C."/>
            <person name="Chen K."/>
        </authorList>
    </citation>
    <scope>NUCLEOTIDE SEQUENCE [LARGE SCALE GENOMIC DNA]</scope>
    <source>
        <strain evidence="1">01-14</strain>
        <tissue evidence="1">Leaf</tissue>
    </source>
</reference>
<accession>A0AAP0QYY2</accession>
<keyword evidence="2" id="KW-1185">Reference proteome</keyword>
<dbReference type="EMBL" id="JBCGBO010000002">
    <property type="protein sequence ID" value="KAK9223903.1"/>
    <property type="molecule type" value="Genomic_DNA"/>
</dbReference>
<organism evidence="1 2">
    <name type="scientific">Citrus x changshan-huyou</name>
    <dbReference type="NCBI Taxonomy" id="2935761"/>
    <lineage>
        <taxon>Eukaryota</taxon>
        <taxon>Viridiplantae</taxon>
        <taxon>Streptophyta</taxon>
        <taxon>Embryophyta</taxon>
        <taxon>Tracheophyta</taxon>
        <taxon>Spermatophyta</taxon>
        <taxon>Magnoliopsida</taxon>
        <taxon>eudicotyledons</taxon>
        <taxon>Gunneridae</taxon>
        <taxon>Pentapetalae</taxon>
        <taxon>rosids</taxon>
        <taxon>malvids</taxon>
        <taxon>Sapindales</taxon>
        <taxon>Rutaceae</taxon>
        <taxon>Aurantioideae</taxon>
        <taxon>Citrus</taxon>
    </lineage>
</organism>
<protein>
    <submittedName>
        <fullName evidence="1">Uncharacterized protein</fullName>
    </submittedName>
</protein>
<gene>
    <name evidence="1" type="ORF">WN944_012352</name>
</gene>
<dbReference type="Gene3D" id="3.40.190.10">
    <property type="entry name" value="Periplasmic binding protein-like II"/>
    <property type="match status" value="1"/>
</dbReference>
<dbReference type="Proteomes" id="UP001428341">
    <property type="component" value="Unassembled WGS sequence"/>
</dbReference>
<evidence type="ECO:0000313" key="2">
    <source>
        <dbReference type="Proteomes" id="UP001428341"/>
    </source>
</evidence>
<sequence>MAAQNFNSTSKNYKLSLHFWDPGKDHLRAASADSGLSVVVPAKAEKSAWMFIKPFTWAMCIIGTSFGKFVKVKFSDNPYENEYDGFCIELYYEVLDELDYALPYEFVRYSGSYNGSRLSCL</sequence>